<comment type="caution">
    <text evidence="1">The sequence shown here is derived from an EMBL/GenBank/DDBJ whole genome shotgun (WGS) entry which is preliminary data.</text>
</comment>
<dbReference type="AlphaFoldDB" id="A0A397J2F4"/>
<organism evidence="1 2">
    <name type="scientific">Diversispora epigaea</name>
    <dbReference type="NCBI Taxonomy" id="1348612"/>
    <lineage>
        <taxon>Eukaryota</taxon>
        <taxon>Fungi</taxon>
        <taxon>Fungi incertae sedis</taxon>
        <taxon>Mucoromycota</taxon>
        <taxon>Glomeromycotina</taxon>
        <taxon>Glomeromycetes</taxon>
        <taxon>Diversisporales</taxon>
        <taxon>Diversisporaceae</taxon>
        <taxon>Diversispora</taxon>
    </lineage>
</organism>
<protein>
    <submittedName>
        <fullName evidence="1">Uncharacterized protein</fullName>
    </submittedName>
</protein>
<dbReference type="EMBL" id="PQFF01000122">
    <property type="protein sequence ID" value="RHZ80878.1"/>
    <property type="molecule type" value="Genomic_DNA"/>
</dbReference>
<dbReference type="OrthoDB" id="2434078at2759"/>
<proteinExistence type="predicted"/>
<name>A0A397J2F4_9GLOM</name>
<evidence type="ECO:0000313" key="2">
    <source>
        <dbReference type="Proteomes" id="UP000266861"/>
    </source>
</evidence>
<reference evidence="1 2" key="1">
    <citation type="submission" date="2018-08" db="EMBL/GenBank/DDBJ databases">
        <title>Genome and evolution of the arbuscular mycorrhizal fungus Diversispora epigaea (formerly Glomus versiforme) and its bacterial endosymbionts.</title>
        <authorList>
            <person name="Sun X."/>
            <person name="Fei Z."/>
            <person name="Harrison M."/>
        </authorList>
    </citation>
    <scope>NUCLEOTIDE SEQUENCE [LARGE SCALE GENOMIC DNA]</scope>
    <source>
        <strain evidence="1 2">IT104</strain>
    </source>
</reference>
<dbReference type="Proteomes" id="UP000266861">
    <property type="component" value="Unassembled WGS sequence"/>
</dbReference>
<gene>
    <name evidence="1" type="ORF">Glove_131g57</name>
</gene>
<keyword evidence="2" id="KW-1185">Reference proteome</keyword>
<accession>A0A397J2F4</accession>
<sequence length="112" mass="12583">MVEANNNIESVCQNLQENDERSSVSLTYDKIASLIESMKKLSIAINDTDTEVLGLEIDEISSRINDMIVIDLTRQVLYKEIRISLCELLLISDSGSNNDKNFTVNMIKAKEA</sequence>
<evidence type="ECO:0000313" key="1">
    <source>
        <dbReference type="EMBL" id="RHZ80878.1"/>
    </source>
</evidence>